<gene>
    <name evidence="1" type="ORF">F4554_003149</name>
</gene>
<accession>A0A852ZBP9</accession>
<dbReference type="Proteomes" id="UP000579605">
    <property type="component" value="Unassembled WGS sequence"/>
</dbReference>
<protein>
    <recommendedName>
        <fullName evidence="3">Mycothiol maleylpyruvate isomerase N-terminal domain-containing protein</fullName>
    </recommendedName>
</protein>
<keyword evidence="2" id="KW-1185">Reference proteome</keyword>
<dbReference type="EMBL" id="JACBZH010000001">
    <property type="protein sequence ID" value="NYH90511.1"/>
    <property type="molecule type" value="Genomic_DNA"/>
</dbReference>
<dbReference type="Gene3D" id="1.20.120.450">
    <property type="entry name" value="dinb family like domain"/>
    <property type="match status" value="1"/>
</dbReference>
<reference evidence="1 2" key="1">
    <citation type="submission" date="2020-07" db="EMBL/GenBank/DDBJ databases">
        <title>Sequencing the genomes of 1000 actinobacteria strains.</title>
        <authorList>
            <person name="Klenk H.-P."/>
        </authorList>
    </citation>
    <scope>NUCLEOTIDE SEQUENCE [LARGE SCALE GENOMIC DNA]</scope>
    <source>
        <strain evidence="1 2">DSM 18448</strain>
    </source>
</reference>
<name>A0A852ZBP9_9ACTN</name>
<proteinExistence type="predicted"/>
<sequence length="216" mass="23343">MTTNVGTIISAADVETVVAYAADTLGQAERQDWHVPAGDLEWTCWETIEHVADDLFAYAAQLGPRRPPRDTHVPFVCEPRRQGGPASTIFAEPEGGNAGLVQVLEASGAFLAAMVKTVPSTVRAHHIFGLADPDGFAAMGIVEVLVHLSDVTAGLGLTWQPDPDLCARVLTRLFPDVDHGDDPWAALLWATGRISLPGKAKLDRWRWYAAPAQDTR</sequence>
<evidence type="ECO:0000313" key="1">
    <source>
        <dbReference type="EMBL" id="NYH90511.1"/>
    </source>
</evidence>
<dbReference type="AlphaFoldDB" id="A0A852ZBP9"/>
<comment type="caution">
    <text evidence="1">The sequence shown here is derived from an EMBL/GenBank/DDBJ whole genome shotgun (WGS) entry which is preliminary data.</text>
</comment>
<dbReference type="InterPro" id="IPR034660">
    <property type="entry name" value="DinB/YfiT-like"/>
</dbReference>
<evidence type="ECO:0000313" key="2">
    <source>
        <dbReference type="Proteomes" id="UP000579605"/>
    </source>
</evidence>
<evidence type="ECO:0008006" key="3">
    <source>
        <dbReference type="Google" id="ProtNLM"/>
    </source>
</evidence>
<dbReference type="RefSeq" id="WP_202889308.1">
    <property type="nucleotide sequence ID" value="NZ_BAAARR010000016.1"/>
</dbReference>
<organism evidence="1 2">
    <name type="scientific">Actinopolymorpha rutila</name>
    <dbReference type="NCBI Taxonomy" id="446787"/>
    <lineage>
        <taxon>Bacteria</taxon>
        <taxon>Bacillati</taxon>
        <taxon>Actinomycetota</taxon>
        <taxon>Actinomycetes</taxon>
        <taxon>Propionibacteriales</taxon>
        <taxon>Actinopolymorphaceae</taxon>
        <taxon>Actinopolymorpha</taxon>
    </lineage>
</organism>